<feature type="transmembrane region" description="Helical" evidence="1">
    <location>
        <begin position="83"/>
        <end position="102"/>
    </location>
</feature>
<protein>
    <recommendedName>
        <fullName evidence="2">Guanylate cyclase domain-containing protein</fullName>
    </recommendedName>
</protein>
<dbReference type="Proteomes" id="UP000388235">
    <property type="component" value="Chromosome"/>
</dbReference>
<dbReference type="SUPFAM" id="SSF55073">
    <property type="entry name" value="Nucleotide cyclase"/>
    <property type="match status" value="1"/>
</dbReference>
<dbReference type="InterPro" id="IPR029787">
    <property type="entry name" value="Nucleotide_cyclase"/>
</dbReference>
<dbReference type="OrthoDB" id="9806704at2"/>
<dbReference type="Gene3D" id="3.30.70.1230">
    <property type="entry name" value="Nucleotide cyclase"/>
    <property type="match status" value="1"/>
</dbReference>
<keyword evidence="1" id="KW-0472">Membrane</keyword>
<dbReference type="GO" id="GO:0004016">
    <property type="term" value="F:adenylate cyclase activity"/>
    <property type="evidence" value="ECO:0007669"/>
    <property type="project" value="UniProtKB-ARBA"/>
</dbReference>
<sequence length="398" mass="42807">MALLTTIAIAATWLTPALPAILCLVGLGLGHIIARLVAHTALPVATTALALVIAVLTVSATPALSLASYAAAALLLSTLTQRPWAWALLGASLSAMLAVLIVRPPPSVTLEWHTWIALGITALLTLVGLAQRYDSRARLAQAIDRERSSGAKSSAMIREFSAYLPLQATRALKSGKTRTQILHRRRNLVVFFSDIHEFTDRIEEMEPEDAADFLNEYLTDMCRIAQEHGGLVDKFIGDALMITFGDDADSTPLDNAHNCVQMALAMQRHIRVLSEHWSDRSRQSVLKVRMGISAGYCTTGNFGSPERMEYTAIGKQVNLAARLEAMAEPGQILCSYPVWKLLHDRVFFEPAGEIDVKGFARPVSVYAAQGAASAPAVGITGATNAAPGPRKTPSTGTD</sequence>
<evidence type="ECO:0000313" key="4">
    <source>
        <dbReference type="Proteomes" id="UP000388235"/>
    </source>
</evidence>
<accession>A0A5Q2QDU7</accession>
<feature type="transmembrane region" description="Helical" evidence="1">
    <location>
        <begin position="114"/>
        <end position="130"/>
    </location>
</feature>
<dbReference type="Pfam" id="PF00211">
    <property type="entry name" value="Guanylate_cyc"/>
    <property type="match status" value="1"/>
</dbReference>
<gene>
    <name evidence="3" type="ORF">GH975_07920</name>
</gene>
<keyword evidence="1" id="KW-0812">Transmembrane</keyword>
<proteinExistence type="predicted"/>
<dbReference type="RefSeq" id="WP_153714006.1">
    <property type="nucleotide sequence ID" value="NZ_CP045871.1"/>
</dbReference>
<dbReference type="AlphaFoldDB" id="A0A5Q2QDU7"/>
<dbReference type="InterPro" id="IPR050697">
    <property type="entry name" value="Adenylyl/Guanylyl_Cyclase_3/4"/>
</dbReference>
<name>A0A5Q2QDU7_9GAMM</name>
<evidence type="ECO:0000259" key="2">
    <source>
        <dbReference type="PROSITE" id="PS50125"/>
    </source>
</evidence>
<dbReference type="SMART" id="SM00044">
    <property type="entry name" value="CYCc"/>
    <property type="match status" value="1"/>
</dbReference>
<dbReference type="KEGG" id="llp:GH975_07920"/>
<keyword evidence="4" id="KW-1185">Reference proteome</keyword>
<feature type="domain" description="Guanylate cyclase" evidence="2">
    <location>
        <begin position="189"/>
        <end position="324"/>
    </location>
</feature>
<dbReference type="GO" id="GO:0035556">
    <property type="term" value="P:intracellular signal transduction"/>
    <property type="evidence" value="ECO:0007669"/>
    <property type="project" value="InterPro"/>
</dbReference>
<dbReference type="PROSITE" id="PS50125">
    <property type="entry name" value="GUANYLATE_CYCLASE_2"/>
    <property type="match status" value="1"/>
</dbReference>
<dbReference type="InterPro" id="IPR001054">
    <property type="entry name" value="A/G_cyclase"/>
</dbReference>
<feature type="transmembrane region" description="Helical" evidence="1">
    <location>
        <begin position="43"/>
        <end position="76"/>
    </location>
</feature>
<dbReference type="PANTHER" id="PTHR43081">
    <property type="entry name" value="ADENYLATE CYCLASE, TERMINAL-DIFFERENTIATION SPECIFIC-RELATED"/>
    <property type="match status" value="1"/>
</dbReference>
<dbReference type="CDD" id="cd07302">
    <property type="entry name" value="CHD"/>
    <property type="match status" value="1"/>
</dbReference>
<evidence type="ECO:0000313" key="3">
    <source>
        <dbReference type="EMBL" id="QGG80502.1"/>
    </source>
</evidence>
<reference evidence="3 4" key="1">
    <citation type="submission" date="2019-11" db="EMBL/GenBank/DDBJ databases">
        <authorList>
            <person name="Khan S.A."/>
            <person name="Jeon C.O."/>
            <person name="Chun B.H."/>
        </authorList>
    </citation>
    <scope>NUCLEOTIDE SEQUENCE [LARGE SCALE GENOMIC DNA]</scope>
    <source>
        <strain evidence="3 4">IMCC 1097</strain>
    </source>
</reference>
<keyword evidence="1" id="KW-1133">Transmembrane helix</keyword>
<dbReference type="GO" id="GO:0006171">
    <property type="term" value="P:cAMP biosynthetic process"/>
    <property type="evidence" value="ECO:0007669"/>
    <property type="project" value="TreeGrafter"/>
</dbReference>
<organism evidence="3 4">
    <name type="scientific">Litorivicinus lipolyticus</name>
    <dbReference type="NCBI Taxonomy" id="418701"/>
    <lineage>
        <taxon>Bacteria</taxon>
        <taxon>Pseudomonadati</taxon>
        <taxon>Pseudomonadota</taxon>
        <taxon>Gammaproteobacteria</taxon>
        <taxon>Oceanospirillales</taxon>
        <taxon>Litorivicinaceae</taxon>
        <taxon>Litorivicinus</taxon>
    </lineage>
</organism>
<evidence type="ECO:0000256" key="1">
    <source>
        <dbReference type="SAM" id="Phobius"/>
    </source>
</evidence>
<dbReference type="EMBL" id="CP045871">
    <property type="protein sequence ID" value="QGG80502.1"/>
    <property type="molecule type" value="Genomic_DNA"/>
</dbReference>
<dbReference type="PANTHER" id="PTHR43081:SF18">
    <property type="entry name" value="BLL7624 PROTEIN"/>
    <property type="match status" value="1"/>
</dbReference>